<keyword evidence="4" id="KW-1185">Reference proteome</keyword>
<reference evidence="3 4" key="1">
    <citation type="submission" date="2016-05" db="EMBL/GenBank/DDBJ databases">
        <title>A degradative enzymes factory behind the ericoid mycorrhizal symbiosis.</title>
        <authorList>
            <consortium name="DOE Joint Genome Institute"/>
            <person name="Martino E."/>
            <person name="Morin E."/>
            <person name="Grelet G."/>
            <person name="Kuo A."/>
            <person name="Kohler A."/>
            <person name="Daghino S."/>
            <person name="Barry K."/>
            <person name="Choi C."/>
            <person name="Cichocki N."/>
            <person name="Clum A."/>
            <person name="Copeland A."/>
            <person name="Hainaut M."/>
            <person name="Haridas S."/>
            <person name="Labutti K."/>
            <person name="Lindquist E."/>
            <person name="Lipzen A."/>
            <person name="Khouja H.-R."/>
            <person name="Murat C."/>
            <person name="Ohm R."/>
            <person name="Olson A."/>
            <person name="Spatafora J."/>
            <person name="Veneault-Fourrey C."/>
            <person name="Henrissat B."/>
            <person name="Grigoriev I."/>
            <person name="Martin F."/>
            <person name="Perotto S."/>
        </authorList>
    </citation>
    <scope>NUCLEOTIDE SEQUENCE [LARGE SCALE GENOMIC DNA]</scope>
    <source>
        <strain evidence="3 4">UAMH 7357</strain>
    </source>
</reference>
<feature type="compositionally biased region" description="Polar residues" evidence="1">
    <location>
        <begin position="164"/>
        <end position="197"/>
    </location>
</feature>
<name>A0A2J6QI19_9HELO</name>
<evidence type="ECO:0000313" key="3">
    <source>
        <dbReference type="EMBL" id="PMD25904.1"/>
    </source>
</evidence>
<feature type="signal peptide" evidence="2">
    <location>
        <begin position="1"/>
        <end position="20"/>
    </location>
</feature>
<gene>
    <name evidence="3" type="ORF">NA56DRAFT_685743</name>
</gene>
<evidence type="ECO:0000256" key="1">
    <source>
        <dbReference type="SAM" id="MobiDB-lite"/>
    </source>
</evidence>
<dbReference type="OrthoDB" id="3559204at2759"/>
<evidence type="ECO:0000313" key="4">
    <source>
        <dbReference type="Proteomes" id="UP000235672"/>
    </source>
</evidence>
<protein>
    <submittedName>
        <fullName evidence="3">Uncharacterized protein</fullName>
    </submittedName>
</protein>
<dbReference type="EMBL" id="KZ613469">
    <property type="protein sequence ID" value="PMD25904.1"/>
    <property type="molecule type" value="Genomic_DNA"/>
</dbReference>
<feature type="region of interest" description="Disordered" evidence="1">
    <location>
        <begin position="134"/>
        <end position="197"/>
    </location>
</feature>
<evidence type="ECO:0000256" key="2">
    <source>
        <dbReference type="SAM" id="SignalP"/>
    </source>
</evidence>
<keyword evidence="2" id="KW-0732">Signal</keyword>
<accession>A0A2J6QI19</accession>
<proteinExistence type="predicted"/>
<feature type="compositionally biased region" description="Low complexity" evidence="1">
    <location>
        <begin position="145"/>
        <end position="163"/>
    </location>
</feature>
<feature type="compositionally biased region" description="Polar residues" evidence="1">
    <location>
        <begin position="134"/>
        <end position="144"/>
    </location>
</feature>
<organism evidence="3 4">
    <name type="scientific">Hyaloscypha hepaticicola</name>
    <dbReference type="NCBI Taxonomy" id="2082293"/>
    <lineage>
        <taxon>Eukaryota</taxon>
        <taxon>Fungi</taxon>
        <taxon>Dikarya</taxon>
        <taxon>Ascomycota</taxon>
        <taxon>Pezizomycotina</taxon>
        <taxon>Leotiomycetes</taxon>
        <taxon>Helotiales</taxon>
        <taxon>Hyaloscyphaceae</taxon>
        <taxon>Hyaloscypha</taxon>
    </lineage>
</organism>
<sequence length="227" mass="23823">MARHLYLLILTLLTAANTLAQSSCTSANARAIDADLTFLAYWEIIEVSWLAIADVKKRSLLTSSSSLSKRDLVCTASEECLSFKGDAFCYNKSAHTFHAGDGTTGNFLTGEYTLADGRVGNMYHGPYPTNTKAVAAATQTQSSGSEPTATVASTASTPIVSSSNPPATTPQQGAGSSNAATPVGSSATPKPNGSTVLRSDARWITPNSWSTMYISIISFFLGFLLCG</sequence>
<dbReference type="AlphaFoldDB" id="A0A2J6QI19"/>
<dbReference type="Proteomes" id="UP000235672">
    <property type="component" value="Unassembled WGS sequence"/>
</dbReference>
<feature type="chain" id="PRO_5014428114" evidence="2">
    <location>
        <begin position="21"/>
        <end position="227"/>
    </location>
</feature>